<dbReference type="InterPro" id="IPR025364">
    <property type="entry name" value="DUF4268"/>
</dbReference>
<organism evidence="2 3">
    <name type="scientific">Sphingobacterium kitahiroshimense</name>
    <dbReference type="NCBI Taxonomy" id="470446"/>
    <lineage>
        <taxon>Bacteria</taxon>
        <taxon>Pseudomonadati</taxon>
        <taxon>Bacteroidota</taxon>
        <taxon>Sphingobacteriia</taxon>
        <taxon>Sphingobacteriales</taxon>
        <taxon>Sphingobacteriaceae</taxon>
        <taxon>Sphingobacterium</taxon>
    </lineage>
</organism>
<comment type="caution">
    <text evidence="2">The sequence shown here is derived from an EMBL/GenBank/DDBJ whole genome shotgun (WGS) entry which is preliminary data.</text>
</comment>
<proteinExistence type="predicted"/>
<protein>
    <submittedName>
        <fullName evidence="2">DUF4268 domain-containing protein</fullName>
    </submittedName>
</protein>
<name>A0ABV0BMS6_9SPHI</name>
<evidence type="ECO:0000313" key="3">
    <source>
        <dbReference type="Proteomes" id="UP001409291"/>
    </source>
</evidence>
<gene>
    <name evidence="2" type="ORF">ABE541_02435</name>
</gene>
<reference evidence="2 3" key="1">
    <citation type="submission" date="2024-04" db="EMBL/GenBank/DDBJ databases">
        <title>WGS of bacteria from Torrens River.</title>
        <authorList>
            <person name="Wyrsch E.R."/>
            <person name="Drigo B."/>
        </authorList>
    </citation>
    <scope>NUCLEOTIDE SEQUENCE [LARGE SCALE GENOMIC DNA]</scope>
    <source>
        <strain evidence="2 3">TWI391</strain>
    </source>
</reference>
<dbReference type="Pfam" id="PF14088">
    <property type="entry name" value="DUF4268"/>
    <property type="match status" value="1"/>
</dbReference>
<accession>A0ABV0BMS6</accession>
<dbReference type="Proteomes" id="UP001409291">
    <property type="component" value="Unassembled WGS sequence"/>
</dbReference>
<keyword evidence="3" id="KW-1185">Reference proteome</keyword>
<dbReference type="EMBL" id="JBDJNQ010000001">
    <property type="protein sequence ID" value="MEN5376109.1"/>
    <property type="molecule type" value="Genomic_DNA"/>
</dbReference>
<sequence length="154" mass="18585">MYSREEVKQLKETFWTRFGQYMALNNSADGEKINWVNYRTGIKNLRFKMEADKRLSLIAIEWSHHDLSMRKLMMEQFEEYKTILTAILGEEWTWELEVEDEQGKSVSMIYMTMEGKSIFKQEDWPDLISFFKPRLIALDEFWCDAQYGFEIFKS</sequence>
<dbReference type="RefSeq" id="WP_183915080.1">
    <property type="nucleotide sequence ID" value="NZ_JBDJLH010000005.1"/>
</dbReference>
<evidence type="ECO:0000259" key="1">
    <source>
        <dbReference type="Pfam" id="PF14088"/>
    </source>
</evidence>
<evidence type="ECO:0000313" key="2">
    <source>
        <dbReference type="EMBL" id="MEN5376109.1"/>
    </source>
</evidence>
<feature type="domain" description="DUF4268" evidence="1">
    <location>
        <begin position="10"/>
        <end position="143"/>
    </location>
</feature>